<name>A0AAU0N023_9GAMM</name>
<evidence type="ECO:0000313" key="1">
    <source>
        <dbReference type="EMBL" id="WOX06115.1"/>
    </source>
</evidence>
<dbReference type="KEGG" id="mpaf:R5R33_02975"/>
<dbReference type="Proteomes" id="UP001302477">
    <property type="component" value="Chromosome"/>
</dbReference>
<dbReference type="EMBL" id="CP137555">
    <property type="protein sequence ID" value="WOX06115.1"/>
    <property type="molecule type" value="Genomic_DNA"/>
</dbReference>
<dbReference type="RefSeq" id="WP_318954574.1">
    <property type="nucleotide sequence ID" value="NZ_CP137555.1"/>
</dbReference>
<gene>
    <name evidence="1" type="ORF">R5R33_02975</name>
</gene>
<dbReference type="AlphaFoldDB" id="A0AAU0N023"/>
<proteinExistence type="predicted"/>
<protein>
    <submittedName>
        <fullName evidence="1">Chaperone modulator CbpM</fullName>
    </submittedName>
</protein>
<keyword evidence="2" id="KW-1185">Reference proteome</keyword>
<accession>A0AAU0N023</accession>
<reference evidence="1 2" key="1">
    <citation type="submission" date="2023-10" db="EMBL/GenBank/DDBJ databases">
        <title>Description of Microbulbifer bruguierae sp. nov., isolated from the sediments of mangrove plant Bruguiera sexangula and comparative genomic analyses of the genus Microbulbifer.</title>
        <authorList>
            <person name="Long M."/>
        </authorList>
    </citation>
    <scope>NUCLEOTIDE SEQUENCE [LARGE SCALE GENOMIC DNA]</scope>
    <source>
        <strain evidence="1 2">SPO729</strain>
    </source>
</reference>
<organism evidence="1 2">
    <name type="scientific">Microbulbifer pacificus</name>
    <dbReference type="NCBI Taxonomy" id="407164"/>
    <lineage>
        <taxon>Bacteria</taxon>
        <taxon>Pseudomonadati</taxon>
        <taxon>Pseudomonadota</taxon>
        <taxon>Gammaproteobacteria</taxon>
        <taxon>Cellvibrionales</taxon>
        <taxon>Microbulbiferaceae</taxon>
        <taxon>Microbulbifer</taxon>
    </lineage>
</organism>
<dbReference type="Gene3D" id="1.10.1660.10">
    <property type="match status" value="1"/>
</dbReference>
<sequence>MTQGNHSTEMAAIILDEGSQITLRELCSACALNAEQVIALVDEGIIEARQVSGTMLFSGVCVGRVRRVVRLEQDLGVNHAGAALALELLEEIEQLRARIRRLERR</sequence>
<dbReference type="Pfam" id="PF13591">
    <property type="entry name" value="MerR_2"/>
    <property type="match status" value="1"/>
</dbReference>
<evidence type="ECO:0000313" key="2">
    <source>
        <dbReference type="Proteomes" id="UP001302477"/>
    </source>
</evidence>